<dbReference type="EMBL" id="JBAHYK010000199">
    <property type="protein sequence ID" value="KAL0576776.1"/>
    <property type="molecule type" value="Genomic_DNA"/>
</dbReference>
<gene>
    <name evidence="2" type="ORF">V5O48_005203</name>
</gene>
<keyword evidence="3" id="KW-1185">Reference proteome</keyword>
<proteinExistence type="predicted"/>
<comment type="caution">
    <text evidence="2">The sequence shown here is derived from an EMBL/GenBank/DDBJ whole genome shotgun (WGS) entry which is preliminary data.</text>
</comment>
<feature type="domain" description="F-box" evidence="1">
    <location>
        <begin position="22"/>
        <end position="67"/>
    </location>
</feature>
<reference evidence="2 3" key="1">
    <citation type="submission" date="2024-02" db="EMBL/GenBank/DDBJ databases">
        <title>A draft genome for the cacao thread blight pathogen Marasmius crinis-equi.</title>
        <authorList>
            <person name="Cohen S.P."/>
            <person name="Baruah I.K."/>
            <person name="Amoako-Attah I."/>
            <person name="Bukari Y."/>
            <person name="Meinhardt L.W."/>
            <person name="Bailey B.A."/>
        </authorList>
    </citation>
    <scope>NUCLEOTIDE SEQUENCE [LARGE SCALE GENOMIC DNA]</scope>
    <source>
        <strain evidence="2 3">GH-76</strain>
    </source>
</reference>
<sequence>MSMKLELGRLRGRLLPGSSAPAVSTVQLPQDLLHYIFAELDDESVCQCALAARSFLLPAQSRLFRKVVLKEADMSGRSLRLAFRSQPTKAQRLAASLASSPELGKLVKELICEGLPRANRSRRRAWYCEVKVPFCAILPHLSNLRSLSLLFHQDYPIFCASIPSPSRVAILHALHSPELRKLTIENVIESVVYDATHDLLLLRHAVAGGGLEELSVTTFDVRGGLKWFEPWWDIPSIPLCTKAPPNVLRTLRVNGPPTVVERVLKWVTSNRSLLTLTSLSRFEVVGATTPTQLSLVARICQSSPHIRHLGITSGEEPFLSFPPAFSYSTPDSHPLTHTIRWSSSLTANLQTIIFYAITFYGFSARNPPVPSPTQCLSWWCTLLQSTSLPNLREFRIDGRGRNVYYLLSPRNVAIEIVPAEQWQELERALVEGAPKARLRVDLEAQELGDGLERWKEEYFPDEEREGEGESGCGYAYLRRCFPIAHQGGIEFVFNLRIRAWLLLPRRWLARRLLRRIPACEPACYLYTPRERWVRVDEVDEPVDAGDVNAIRSDFQYYIDG</sequence>
<evidence type="ECO:0000313" key="3">
    <source>
        <dbReference type="Proteomes" id="UP001465976"/>
    </source>
</evidence>
<accession>A0ABR3FMZ5</accession>
<name>A0ABR3FMZ5_9AGAR</name>
<dbReference type="SUPFAM" id="SSF81383">
    <property type="entry name" value="F-box domain"/>
    <property type="match status" value="1"/>
</dbReference>
<protein>
    <recommendedName>
        <fullName evidence="1">F-box domain-containing protein</fullName>
    </recommendedName>
</protein>
<dbReference type="PROSITE" id="PS50181">
    <property type="entry name" value="FBOX"/>
    <property type="match status" value="1"/>
</dbReference>
<evidence type="ECO:0000313" key="2">
    <source>
        <dbReference type="EMBL" id="KAL0576776.1"/>
    </source>
</evidence>
<dbReference type="Proteomes" id="UP001465976">
    <property type="component" value="Unassembled WGS sequence"/>
</dbReference>
<dbReference type="InterPro" id="IPR036047">
    <property type="entry name" value="F-box-like_dom_sf"/>
</dbReference>
<organism evidence="2 3">
    <name type="scientific">Marasmius crinis-equi</name>
    <dbReference type="NCBI Taxonomy" id="585013"/>
    <lineage>
        <taxon>Eukaryota</taxon>
        <taxon>Fungi</taxon>
        <taxon>Dikarya</taxon>
        <taxon>Basidiomycota</taxon>
        <taxon>Agaricomycotina</taxon>
        <taxon>Agaricomycetes</taxon>
        <taxon>Agaricomycetidae</taxon>
        <taxon>Agaricales</taxon>
        <taxon>Marasmiineae</taxon>
        <taxon>Marasmiaceae</taxon>
        <taxon>Marasmius</taxon>
    </lineage>
</organism>
<dbReference type="InterPro" id="IPR001810">
    <property type="entry name" value="F-box_dom"/>
</dbReference>
<evidence type="ECO:0000259" key="1">
    <source>
        <dbReference type="PROSITE" id="PS50181"/>
    </source>
</evidence>